<dbReference type="OrthoDB" id="256590at2"/>
<evidence type="ECO:0000259" key="1">
    <source>
        <dbReference type="Pfam" id="PF12684"/>
    </source>
</evidence>
<reference evidence="2" key="1">
    <citation type="submission" date="2013-07" db="EMBL/GenBank/DDBJ databases">
        <authorList>
            <person name="McIlroy S."/>
        </authorList>
    </citation>
    <scope>NUCLEOTIDE SEQUENCE [LARGE SCALE GENOMIC DNA]</scope>
    <source>
        <strain evidence="2">Run_A_D11</strain>
    </source>
</reference>
<dbReference type="GO" id="GO:0004527">
    <property type="term" value="F:exonuclease activity"/>
    <property type="evidence" value="ECO:0007669"/>
    <property type="project" value="UniProtKB-KW"/>
</dbReference>
<dbReference type="Proteomes" id="UP000035760">
    <property type="component" value="Unassembled WGS sequence"/>
</dbReference>
<proteinExistence type="predicted"/>
<name>W6MD86_9GAMM</name>
<sequence>MPSNRSYFQRPGVSSHALIEIARTPLHCWAKYVNPNRQDEEPTAAMRFGTLVHTLMLAPETFGDEFVRADAINRRTAEGKAQYVALLESGQPVVTGKEYRAALEIVKAIKKHPVAGALFNSGEPEKVLTVQRESPLLPLKGRLDWLSPQPAIVELKTAADASKAAFLRTVYRYDYHLSAAYYRMLVSRATGTPETDIPHTFVVVEPKPPYAVAVYPTAEGVLAEGRDLWETNLARFDECWTSQDWPSYPVESLKPSSGMGSGLRLEIEEGELEL</sequence>
<keyword evidence="2" id="KW-0540">Nuclease</keyword>
<dbReference type="InterPro" id="IPR011604">
    <property type="entry name" value="PDDEXK-like_dom_sf"/>
</dbReference>
<accession>W6MD86</accession>
<gene>
    <name evidence="2" type="ORF">BN873_p50002</name>
</gene>
<evidence type="ECO:0000313" key="2">
    <source>
        <dbReference type="EMBL" id="CDI04725.1"/>
    </source>
</evidence>
<dbReference type="InterPro" id="IPR024432">
    <property type="entry name" value="Put_RecE_PDDEXK-like_dom"/>
</dbReference>
<keyword evidence="2" id="KW-0378">Hydrolase</keyword>
<protein>
    <submittedName>
        <fullName evidence="2">Exonuclease VIII</fullName>
    </submittedName>
</protein>
<dbReference type="EMBL" id="CBTJ020000117">
    <property type="protein sequence ID" value="CDI04725.1"/>
    <property type="molecule type" value="Genomic_DNA"/>
</dbReference>
<comment type="caution">
    <text evidence="2">The sequence shown here is derived from an EMBL/GenBank/DDBJ whole genome shotgun (WGS) entry which is preliminary data.</text>
</comment>
<dbReference type="Pfam" id="PF12684">
    <property type="entry name" value="DUF3799"/>
    <property type="match status" value="1"/>
</dbReference>
<evidence type="ECO:0000313" key="3">
    <source>
        <dbReference type="Proteomes" id="UP000035760"/>
    </source>
</evidence>
<feature type="domain" description="Putative exodeoxyribonuclease 8 PDDEXK-like" evidence="1">
    <location>
        <begin position="20"/>
        <end position="248"/>
    </location>
</feature>
<reference evidence="2" key="2">
    <citation type="submission" date="2014-03" db="EMBL/GenBank/DDBJ databases">
        <title>Candidatus Competibacter-lineage genomes retrieved from metagenomes reveal functional metabolic diversity.</title>
        <authorList>
            <person name="McIlroy S.J."/>
            <person name="Albertsen M."/>
            <person name="Andresen E.K."/>
            <person name="Saunders A.M."/>
            <person name="Kristiansen R."/>
            <person name="Stokholm-Bjerregaard M."/>
            <person name="Nielsen K.L."/>
            <person name="Nielsen P.H."/>
        </authorList>
    </citation>
    <scope>NUCLEOTIDE SEQUENCE</scope>
    <source>
        <strain evidence="2">Run_A_D11</strain>
    </source>
</reference>
<keyword evidence="3" id="KW-1185">Reference proteome</keyword>
<dbReference type="Gene3D" id="3.90.320.10">
    <property type="match status" value="1"/>
</dbReference>
<dbReference type="AlphaFoldDB" id="W6MD86"/>
<keyword evidence="2" id="KW-0269">Exonuclease</keyword>
<dbReference type="RefSeq" id="WP_048677115.1">
    <property type="nucleotide sequence ID" value="NZ_CBTJ020000117.1"/>
</dbReference>
<organism evidence="2 3">
    <name type="scientific">Candidatus Competibacter denitrificans Run_A_D11</name>
    <dbReference type="NCBI Taxonomy" id="1400863"/>
    <lineage>
        <taxon>Bacteria</taxon>
        <taxon>Pseudomonadati</taxon>
        <taxon>Pseudomonadota</taxon>
        <taxon>Gammaproteobacteria</taxon>
        <taxon>Candidatus Competibacteraceae</taxon>
        <taxon>Candidatus Competibacter</taxon>
    </lineage>
</organism>